<name>A0A841D4Z0_PLAVE</name>
<feature type="region of interest" description="Disordered" evidence="1">
    <location>
        <begin position="66"/>
        <end position="97"/>
    </location>
</feature>
<evidence type="ECO:0000256" key="2">
    <source>
        <dbReference type="SAM" id="Phobius"/>
    </source>
</evidence>
<dbReference type="SUPFAM" id="SSF69304">
    <property type="entry name" value="Tricorn protease N-terminal domain"/>
    <property type="match status" value="1"/>
</dbReference>
<keyword evidence="2" id="KW-1133">Transmembrane helix</keyword>
<keyword evidence="2" id="KW-0812">Transmembrane</keyword>
<dbReference type="RefSeq" id="WP_184944605.1">
    <property type="nucleotide sequence ID" value="NZ_BAAAWZ010000001.1"/>
</dbReference>
<feature type="compositionally biased region" description="Low complexity" evidence="1">
    <location>
        <begin position="79"/>
        <end position="89"/>
    </location>
</feature>
<protein>
    <submittedName>
        <fullName evidence="3">Uncharacterized protein</fullName>
    </submittedName>
</protein>
<accession>A0A841D4Z0</accession>
<dbReference type="AlphaFoldDB" id="A0A841D4Z0"/>
<dbReference type="Proteomes" id="UP000562352">
    <property type="component" value="Unassembled WGS sequence"/>
</dbReference>
<evidence type="ECO:0000313" key="3">
    <source>
        <dbReference type="EMBL" id="MBB5965311.1"/>
    </source>
</evidence>
<organism evidence="3 4">
    <name type="scientific">Planomonospora venezuelensis</name>
    <dbReference type="NCBI Taxonomy" id="1999"/>
    <lineage>
        <taxon>Bacteria</taxon>
        <taxon>Bacillati</taxon>
        <taxon>Actinomycetota</taxon>
        <taxon>Actinomycetes</taxon>
        <taxon>Streptosporangiales</taxon>
        <taxon>Streptosporangiaceae</taxon>
        <taxon>Planomonospora</taxon>
    </lineage>
</organism>
<keyword evidence="4" id="KW-1185">Reference proteome</keyword>
<keyword evidence="2" id="KW-0472">Membrane</keyword>
<reference evidence="3 4" key="1">
    <citation type="submission" date="2020-08" db="EMBL/GenBank/DDBJ databases">
        <title>Genomic Encyclopedia of Type Strains, Phase III (KMG-III): the genomes of soil and plant-associated and newly described type strains.</title>
        <authorList>
            <person name="Whitman W."/>
        </authorList>
    </citation>
    <scope>NUCLEOTIDE SEQUENCE [LARGE SCALE GENOMIC DNA]</scope>
    <source>
        <strain evidence="3 4">CECT 3303</strain>
    </source>
</reference>
<dbReference type="EMBL" id="JACHJJ010000016">
    <property type="protein sequence ID" value="MBB5965311.1"/>
    <property type="molecule type" value="Genomic_DNA"/>
</dbReference>
<comment type="caution">
    <text evidence="3">The sequence shown here is derived from an EMBL/GenBank/DDBJ whole genome shotgun (WGS) entry which is preliminary data.</text>
</comment>
<proteinExistence type="predicted"/>
<gene>
    <name evidence="3" type="ORF">FHS22_004599</name>
</gene>
<feature type="transmembrane region" description="Helical" evidence="2">
    <location>
        <begin position="44"/>
        <end position="62"/>
    </location>
</feature>
<sequence length="418" mass="44912">MNDHLEDHLRTALGHAAEHAPRAPGTLSARVVTRSRRRRVHAQALVAAAVVVLVAGGAGIAVRGTGTVDPAANPPPAPSAESTPGTPSPSDEPVAEVPDPVEKVWPEALWKIPAELPGGRKFQPQAFIDDHTLLLEAWKSFEKANAIYSYDLESHRVRKLADIRTPKGVFASKYTVGDGLIVWQTIDEADGDENTAPRTTKFWSIPVGGGEPTAIRMDRTLKGGADRLVVTGGKLAFSLERGGVFTVPLGGGTMEPVQGADRHHIVRWPWVGTPGRYAPDGAAVFRELFNAENGDMDEAVVRPGERNVRCGVTTCIGTRPDGRSTFFRLRDGSREREIPGQPFLEGLAADRFHAVHLPRPPGGQYLLDLATGRSGDLGLRPDADGGMISVIPGATDGRLVAYPVEDEYVIIDLARIDE</sequence>
<evidence type="ECO:0000313" key="4">
    <source>
        <dbReference type="Proteomes" id="UP000562352"/>
    </source>
</evidence>
<evidence type="ECO:0000256" key="1">
    <source>
        <dbReference type="SAM" id="MobiDB-lite"/>
    </source>
</evidence>